<feature type="coiled-coil region" evidence="15">
    <location>
        <begin position="554"/>
        <end position="581"/>
    </location>
</feature>
<feature type="non-terminal residue" evidence="21">
    <location>
        <position position="646"/>
    </location>
</feature>
<evidence type="ECO:0000256" key="11">
    <source>
        <dbReference type="ARBA" id="ARBA00023136"/>
    </source>
</evidence>
<dbReference type="EMBL" id="JACRKR010000081">
    <property type="protein sequence ID" value="MBI5078701.1"/>
    <property type="molecule type" value="Genomic_DNA"/>
</dbReference>
<feature type="compositionally biased region" description="Basic and acidic residues" evidence="16">
    <location>
        <begin position="66"/>
        <end position="77"/>
    </location>
</feature>
<feature type="domain" description="SLBB" evidence="20">
    <location>
        <begin position="215"/>
        <end position="292"/>
    </location>
</feature>
<keyword evidence="12" id="KW-0564">Palmitate</keyword>
<evidence type="ECO:0000256" key="10">
    <source>
        <dbReference type="ARBA" id="ARBA00023114"/>
    </source>
</evidence>
<dbReference type="Pfam" id="PF02563">
    <property type="entry name" value="Poly_export"/>
    <property type="match status" value="1"/>
</dbReference>
<gene>
    <name evidence="21" type="ORF">HZB08_01595</name>
</gene>
<feature type="signal peptide" evidence="17">
    <location>
        <begin position="1"/>
        <end position="21"/>
    </location>
</feature>
<evidence type="ECO:0000313" key="21">
    <source>
        <dbReference type="EMBL" id="MBI5078701.1"/>
    </source>
</evidence>
<feature type="domain" description="Polysaccharide export protein N-terminal" evidence="18">
    <location>
        <begin position="134"/>
        <end position="208"/>
    </location>
</feature>
<dbReference type="PANTHER" id="PTHR33619:SF3">
    <property type="entry name" value="POLYSACCHARIDE EXPORT PROTEIN GFCE-RELATED"/>
    <property type="match status" value="1"/>
</dbReference>
<comment type="similarity">
    <text evidence="2">Belongs to the BexD/CtrA/VexA family.</text>
</comment>
<dbReference type="InterPro" id="IPR003715">
    <property type="entry name" value="Poly_export_N"/>
</dbReference>
<dbReference type="GO" id="GO:0046930">
    <property type="term" value="C:pore complex"/>
    <property type="evidence" value="ECO:0007669"/>
    <property type="project" value="UniProtKB-KW"/>
</dbReference>
<name>A0A9D6UP01_UNCSA</name>
<feature type="domain" description="Soluble ligand binding" evidence="19">
    <location>
        <begin position="300"/>
        <end position="349"/>
    </location>
</feature>
<evidence type="ECO:0000259" key="19">
    <source>
        <dbReference type="Pfam" id="PF10531"/>
    </source>
</evidence>
<evidence type="ECO:0000256" key="16">
    <source>
        <dbReference type="SAM" id="MobiDB-lite"/>
    </source>
</evidence>
<keyword evidence="15" id="KW-0175">Coiled coil</keyword>
<evidence type="ECO:0000256" key="14">
    <source>
        <dbReference type="ARBA" id="ARBA00023288"/>
    </source>
</evidence>
<evidence type="ECO:0000256" key="3">
    <source>
        <dbReference type="ARBA" id="ARBA00022448"/>
    </source>
</evidence>
<keyword evidence="8" id="KW-0625">Polysaccharide transport</keyword>
<evidence type="ECO:0000259" key="18">
    <source>
        <dbReference type="Pfam" id="PF02563"/>
    </source>
</evidence>
<evidence type="ECO:0000256" key="6">
    <source>
        <dbReference type="ARBA" id="ARBA00022692"/>
    </source>
</evidence>
<feature type="domain" description="Soluble ligand binding" evidence="19">
    <location>
        <begin position="388"/>
        <end position="431"/>
    </location>
</feature>
<protein>
    <submittedName>
        <fullName evidence="21">SLBB domain-containing protein</fullName>
    </submittedName>
</protein>
<evidence type="ECO:0000256" key="9">
    <source>
        <dbReference type="ARBA" id="ARBA00023065"/>
    </source>
</evidence>
<evidence type="ECO:0000256" key="7">
    <source>
        <dbReference type="ARBA" id="ARBA00022729"/>
    </source>
</evidence>
<dbReference type="Gene3D" id="3.10.560.10">
    <property type="entry name" value="Outer membrane lipoprotein wza domain like"/>
    <property type="match status" value="4"/>
</dbReference>
<reference evidence="21" key="1">
    <citation type="submission" date="2020-07" db="EMBL/GenBank/DDBJ databases">
        <title>Huge and variable diversity of episymbiotic CPR bacteria and DPANN archaea in groundwater ecosystems.</title>
        <authorList>
            <person name="He C.Y."/>
            <person name="Keren R."/>
            <person name="Whittaker M."/>
            <person name="Farag I.F."/>
            <person name="Doudna J."/>
            <person name="Cate J.H.D."/>
            <person name="Banfield J.F."/>
        </authorList>
    </citation>
    <scope>NUCLEOTIDE SEQUENCE</scope>
    <source>
        <strain evidence="21">NC_groundwater_1860_Pr3_B-0.1um_51_7</strain>
    </source>
</reference>
<keyword evidence="7 17" id="KW-0732">Signal</keyword>
<evidence type="ECO:0000313" key="22">
    <source>
        <dbReference type="Proteomes" id="UP000808761"/>
    </source>
</evidence>
<dbReference type="InterPro" id="IPR049712">
    <property type="entry name" value="Poly_export"/>
</dbReference>
<evidence type="ECO:0000256" key="15">
    <source>
        <dbReference type="SAM" id="Coils"/>
    </source>
</evidence>
<evidence type="ECO:0000256" key="5">
    <source>
        <dbReference type="ARBA" id="ARBA00022597"/>
    </source>
</evidence>
<keyword evidence="11" id="KW-0472">Membrane</keyword>
<evidence type="ECO:0000256" key="12">
    <source>
        <dbReference type="ARBA" id="ARBA00023139"/>
    </source>
</evidence>
<evidence type="ECO:0000256" key="17">
    <source>
        <dbReference type="SAM" id="SignalP"/>
    </source>
</evidence>
<dbReference type="InterPro" id="IPR054765">
    <property type="entry name" value="SLBB_dom"/>
</dbReference>
<comment type="caution">
    <text evidence="21">The sequence shown here is derived from an EMBL/GenBank/DDBJ whole genome shotgun (WGS) entry which is preliminary data.</text>
</comment>
<dbReference type="GO" id="GO:0006811">
    <property type="term" value="P:monoatomic ion transport"/>
    <property type="evidence" value="ECO:0007669"/>
    <property type="project" value="UniProtKB-KW"/>
</dbReference>
<organism evidence="21 22">
    <name type="scientific">Candidatus Saganbacteria bacterium</name>
    <dbReference type="NCBI Taxonomy" id="2575572"/>
    <lineage>
        <taxon>Bacteria</taxon>
        <taxon>Bacillati</taxon>
        <taxon>Saganbacteria</taxon>
    </lineage>
</organism>
<dbReference type="Pfam" id="PF22461">
    <property type="entry name" value="SLBB_2"/>
    <property type="match status" value="1"/>
</dbReference>
<dbReference type="Gene3D" id="3.30.1950.10">
    <property type="entry name" value="wza like domain"/>
    <property type="match status" value="1"/>
</dbReference>
<accession>A0A9D6UP01</accession>
<dbReference type="InterPro" id="IPR019554">
    <property type="entry name" value="Soluble_ligand-bd"/>
</dbReference>
<keyword evidence="4" id="KW-1134">Transmembrane beta strand</keyword>
<dbReference type="AlphaFoldDB" id="A0A9D6UP01"/>
<dbReference type="GO" id="GO:0015288">
    <property type="term" value="F:porin activity"/>
    <property type="evidence" value="ECO:0007669"/>
    <property type="project" value="UniProtKB-KW"/>
</dbReference>
<sequence length="646" mass="71023">MFKKFKKIVCLLLITSFSASALLAQTGPQANQVEAYLKTPQAQDFLRSDEGQKLLSEYAGKAGQDTARKNKAGEADKTLGTPEALTKMAEKPLSELELVLSADLLLESKKPLRQYGYDVFDATVSTFVPADDSPVGPDYIIGPGDSLNITLWGIAEGIFRVDVNREGTITLPKVGVLGVAGLSFGELKPFIEQRLSKFYESVNVGVTINNLRSIRVFIVGDVNAPGSYNVSSLTTAFNALFTAGGPGKKGSMRNIQVIRNGMTVARLDLYRFLLKGDKSQDFPLQSGDTVFVPVIGPVAGIAGAVYRPGIYELKGKTDLSELLYLAGGVLPTSYLSRIQVKRVLAHDKRVVRDENVSPQRASEKFNFSVQNMDLVEIFPIFEGVSNQVFLEGAAKYPGTYEYKRGMRVKDLLPNAGAFALNAYLPHLEIVRSNPETREMKIFSMDFNKLFVENNETENYALQPFDRIIVSSEKMKKFKVILSGEVKRPGAYSILPGERLSSVLKRAGGYTSDAYLYGAKFIRLSVKEIQGARSQELIAQLQANIIRYAGEASTNVLGENEKAAAQAQLERAQKLLDLLKERLPEGRVIVTLLPDLDIFSRSHENITLEDGDALFIPSVSNVVSVLGEVFTPSSVIYNANETARYFL</sequence>
<evidence type="ECO:0000256" key="13">
    <source>
        <dbReference type="ARBA" id="ARBA00023237"/>
    </source>
</evidence>
<keyword evidence="13" id="KW-0998">Cell outer membrane</keyword>
<keyword evidence="10" id="KW-0626">Porin</keyword>
<dbReference type="Proteomes" id="UP000808761">
    <property type="component" value="Unassembled WGS sequence"/>
</dbReference>
<evidence type="ECO:0000256" key="4">
    <source>
        <dbReference type="ARBA" id="ARBA00022452"/>
    </source>
</evidence>
<evidence type="ECO:0000256" key="2">
    <source>
        <dbReference type="ARBA" id="ARBA00009450"/>
    </source>
</evidence>
<feature type="domain" description="Soluble ligand binding" evidence="19">
    <location>
        <begin position="479"/>
        <end position="517"/>
    </location>
</feature>
<dbReference type="GO" id="GO:0015159">
    <property type="term" value="F:polysaccharide transmembrane transporter activity"/>
    <property type="evidence" value="ECO:0007669"/>
    <property type="project" value="InterPro"/>
</dbReference>
<keyword evidence="14" id="KW-0449">Lipoprotein</keyword>
<keyword evidence="3" id="KW-0813">Transport</keyword>
<comment type="subcellular location">
    <subcellularLocation>
        <location evidence="1">Cell outer membrane</location>
        <topology evidence="1">Multi-pass membrane protein</topology>
    </subcellularLocation>
</comment>
<evidence type="ECO:0000256" key="8">
    <source>
        <dbReference type="ARBA" id="ARBA00023047"/>
    </source>
</evidence>
<dbReference type="Pfam" id="PF10531">
    <property type="entry name" value="SLBB"/>
    <property type="match status" value="3"/>
</dbReference>
<keyword evidence="9" id="KW-0406">Ion transport</keyword>
<feature type="chain" id="PRO_5038845467" evidence="17">
    <location>
        <begin position="22"/>
        <end position="646"/>
    </location>
</feature>
<keyword evidence="5" id="KW-0762">Sugar transport</keyword>
<keyword evidence="6" id="KW-0812">Transmembrane</keyword>
<evidence type="ECO:0000256" key="1">
    <source>
        <dbReference type="ARBA" id="ARBA00004571"/>
    </source>
</evidence>
<proteinExistence type="inferred from homology"/>
<evidence type="ECO:0000259" key="20">
    <source>
        <dbReference type="Pfam" id="PF22461"/>
    </source>
</evidence>
<dbReference type="GO" id="GO:0009279">
    <property type="term" value="C:cell outer membrane"/>
    <property type="evidence" value="ECO:0007669"/>
    <property type="project" value="UniProtKB-SubCell"/>
</dbReference>
<feature type="region of interest" description="Disordered" evidence="16">
    <location>
        <begin position="59"/>
        <end position="84"/>
    </location>
</feature>
<dbReference type="PANTHER" id="PTHR33619">
    <property type="entry name" value="POLYSACCHARIDE EXPORT PROTEIN GFCE-RELATED"/>
    <property type="match status" value="1"/>
</dbReference>